<sequence length="452" mass="50271">MSSSSEESTYEVEKVVGKRTTKKGRVEYLVRWKGYSNNNDSWEPVSNLTGCQAEVKKYNAELHKKLKLELNPPRKSFDKLRLIRSGQDASRRIKFDGRTSVKGYKAEVDRSNLKLNRLTIPISKGSYITKIERVMSTNSLRPSSVSILNSMSPSSKSKMQSAGQVIGKPQKIFSVNSNRTIVNRWIESPSKTSTVRSVFIDHDYLKSSPPPPPISSLSSNTLSSSDDVTTGFRKSLRRTKSMQNRMVFLQWKENFVEIVFVNTKRRNGLTPQFMSELTNALDAVAASSCSVVVLNTVGKYFCSGLDVQFLLDTLSASRNVGDTARILADAVRIFVEKLLEFQKILIAVVQGPAIGLGCTMLAHFDTVYSSDRAWFWTPYSDMGQTPEGCATLLFPQILGPLQANDMLINGLSITAKDAKSRGLVTEVFPHDTLKQNVLSQVQKLVKKSGEVG</sequence>
<dbReference type="PANTHER" id="PTHR43684:SF11">
    <property type="entry name" value="CHROMO DOMAIN-CONTAINING PROTEIN"/>
    <property type="match status" value="1"/>
</dbReference>
<dbReference type="InterPro" id="IPR023779">
    <property type="entry name" value="Chromodomain_CS"/>
</dbReference>
<dbReference type="InterPro" id="IPR023780">
    <property type="entry name" value="Chromo_domain"/>
</dbReference>
<dbReference type="Gene3D" id="3.90.226.10">
    <property type="entry name" value="2-enoyl-CoA Hydratase, Chain A, domain 1"/>
    <property type="match status" value="1"/>
</dbReference>
<keyword evidence="6" id="KW-1185">Reference proteome</keyword>
<dbReference type="SUPFAM" id="SSF54160">
    <property type="entry name" value="Chromo domain-like"/>
    <property type="match status" value="1"/>
</dbReference>
<dbReference type="PRINTS" id="PR00504">
    <property type="entry name" value="CHROMODOMAIN"/>
</dbReference>
<keyword evidence="2" id="KW-0539">Nucleus</keyword>
<gene>
    <name evidence="5" type="ORF">CVLEPA_LOCUS29386</name>
</gene>
<comment type="caution">
    <text evidence="5">The sequence shown here is derived from an EMBL/GenBank/DDBJ whole genome shotgun (WGS) entry which is preliminary data.</text>
</comment>
<evidence type="ECO:0000313" key="5">
    <source>
        <dbReference type="EMBL" id="CAK8696214.1"/>
    </source>
</evidence>
<dbReference type="PANTHER" id="PTHR43684">
    <property type="match status" value="1"/>
</dbReference>
<feature type="compositionally biased region" description="Low complexity" evidence="3">
    <location>
        <begin position="215"/>
        <end position="225"/>
    </location>
</feature>
<dbReference type="InterPro" id="IPR016197">
    <property type="entry name" value="Chromo-like_dom_sf"/>
</dbReference>
<dbReference type="PROSITE" id="PS50013">
    <property type="entry name" value="CHROMO_2"/>
    <property type="match status" value="1"/>
</dbReference>
<evidence type="ECO:0000256" key="3">
    <source>
        <dbReference type="SAM" id="MobiDB-lite"/>
    </source>
</evidence>
<name>A0ABP0GZK4_CLALP</name>
<dbReference type="InterPro" id="IPR000953">
    <property type="entry name" value="Chromo/chromo_shadow_dom"/>
</dbReference>
<organism evidence="5 6">
    <name type="scientific">Clavelina lepadiformis</name>
    <name type="common">Light-bulb sea squirt</name>
    <name type="synonym">Ascidia lepadiformis</name>
    <dbReference type="NCBI Taxonomy" id="159417"/>
    <lineage>
        <taxon>Eukaryota</taxon>
        <taxon>Metazoa</taxon>
        <taxon>Chordata</taxon>
        <taxon>Tunicata</taxon>
        <taxon>Ascidiacea</taxon>
        <taxon>Aplousobranchia</taxon>
        <taxon>Clavelinidae</taxon>
        <taxon>Clavelina</taxon>
    </lineage>
</organism>
<evidence type="ECO:0000256" key="1">
    <source>
        <dbReference type="ARBA" id="ARBA00004123"/>
    </source>
</evidence>
<dbReference type="EMBL" id="CAWYQH010000152">
    <property type="protein sequence ID" value="CAK8696214.1"/>
    <property type="molecule type" value="Genomic_DNA"/>
</dbReference>
<evidence type="ECO:0000313" key="6">
    <source>
        <dbReference type="Proteomes" id="UP001642483"/>
    </source>
</evidence>
<evidence type="ECO:0000256" key="2">
    <source>
        <dbReference type="ARBA" id="ARBA00023242"/>
    </source>
</evidence>
<dbReference type="CDD" id="cd00024">
    <property type="entry name" value="CD_CSD"/>
    <property type="match status" value="1"/>
</dbReference>
<comment type="subcellular location">
    <subcellularLocation>
        <location evidence="1">Nucleus</location>
    </subcellularLocation>
</comment>
<dbReference type="InterPro" id="IPR001753">
    <property type="entry name" value="Enoyl-CoA_hydra/iso"/>
</dbReference>
<feature type="domain" description="Chromo" evidence="4">
    <location>
        <begin position="10"/>
        <end position="58"/>
    </location>
</feature>
<accession>A0ABP0GZK4</accession>
<reference evidence="5 6" key="1">
    <citation type="submission" date="2024-02" db="EMBL/GenBank/DDBJ databases">
        <authorList>
            <person name="Daric V."/>
            <person name="Darras S."/>
        </authorList>
    </citation>
    <scope>NUCLEOTIDE SEQUENCE [LARGE SCALE GENOMIC DNA]</scope>
</reference>
<dbReference type="InterPro" id="IPR017984">
    <property type="entry name" value="Chromo_dom_subgr"/>
</dbReference>
<evidence type="ECO:0000259" key="4">
    <source>
        <dbReference type="PROSITE" id="PS50013"/>
    </source>
</evidence>
<dbReference type="SMART" id="SM00298">
    <property type="entry name" value="CHROMO"/>
    <property type="match status" value="1"/>
</dbReference>
<dbReference type="SUPFAM" id="SSF52096">
    <property type="entry name" value="ClpP/crotonase"/>
    <property type="match status" value="1"/>
</dbReference>
<protein>
    <recommendedName>
        <fullName evidence="4">Chromo domain-containing protein</fullName>
    </recommendedName>
</protein>
<dbReference type="Pfam" id="PF00378">
    <property type="entry name" value="ECH_1"/>
    <property type="match status" value="1"/>
</dbReference>
<dbReference type="Proteomes" id="UP001642483">
    <property type="component" value="Unassembled WGS sequence"/>
</dbReference>
<dbReference type="CDD" id="cd06558">
    <property type="entry name" value="crotonase-like"/>
    <property type="match status" value="1"/>
</dbReference>
<dbReference type="InterPro" id="IPR029045">
    <property type="entry name" value="ClpP/crotonase-like_dom_sf"/>
</dbReference>
<dbReference type="Pfam" id="PF00385">
    <property type="entry name" value="Chromo"/>
    <property type="match status" value="1"/>
</dbReference>
<dbReference type="InterPro" id="IPR051053">
    <property type="entry name" value="ECH/Chromodomain_protein"/>
</dbReference>
<dbReference type="Gene3D" id="2.40.50.40">
    <property type="match status" value="1"/>
</dbReference>
<dbReference type="PROSITE" id="PS00598">
    <property type="entry name" value="CHROMO_1"/>
    <property type="match status" value="1"/>
</dbReference>
<feature type="region of interest" description="Disordered" evidence="3">
    <location>
        <begin position="208"/>
        <end position="228"/>
    </location>
</feature>
<proteinExistence type="predicted"/>